<dbReference type="GO" id="GO:0016020">
    <property type="term" value="C:membrane"/>
    <property type="evidence" value="ECO:0007669"/>
    <property type="project" value="UniProtKB-SubCell"/>
</dbReference>
<name>A0A8H7MA32_9PEZI</name>
<feature type="domain" description="ABC transporter" evidence="10">
    <location>
        <begin position="449"/>
        <end position="693"/>
    </location>
</feature>
<dbReference type="InterPro" id="IPR011527">
    <property type="entry name" value="ABC1_TM_dom"/>
</dbReference>
<dbReference type="CDD" id="cd18597">
    <property type="entry name" value="ABC_6TM_YOR1_D1_like"/>
    <property type="match status" value="1"/>
</dbReference>
<protein>
    <submittedName>
        <fullName evidence="12">Uncharacterized protein</fullName>
    </submittedName>
</protein>
<dbReference type="PANTHER" id="PTHR24223:SF464">
    <property type="entry name" value="ABC-TYPE TRANSPORTER CICA"/>
    <property type="match status" value="1"/>
</dbReference>
<dbReference type="FunFam" id="3.40.50.300:FF:000565">
    <property type="entry name" value="ABC bile acid transporter"/>
    <property type="match status" value="1"/>
</dbReference>
<feature type="transmembrane region" description="Helical" evidence="9">
    <location>
        <begin position="876"/>
        <end position="894"/>
    </location>
</feature>
<sequence length="1424" mass="157056">MATGYRRPLENNDIWLVNPDRGLDTLSSKFNAAFSHRVRGRHKSPLAAALHDTFKREFWLGGICLLVGSLCQVMVPFTLRYLLEYVQEAYFVSTADRKTAKELGETPGPPLSRGLGLVLGIMIMQITQSIGTNQFIYHGFMVGAQCRGVLVSAIFDKTLTISSRARAGTTATDEAPLGNESQSAENVSMEEKQRFATRFFGGQKDASTGGVKLPTHPHHPAPVPKGGYSNGRITNLMSTDTARIDTAAGMFHLAWTAPITILLTLTILLVNLTYSAVAGFSLLFIGIPALTLAVKSLMQRRKQINVVTDERVSWTQEVLRSIRFVKYHAWESAFLERLRALRKTETAMVAKLLTTRNAINAISVSMPIFAAMLSFIVYSVTGHTLSAAPVFSSLALFNALRVPFNLLPVVISQVADALQAVKRIQDFLLAEDQQEGILWDENSPNGVEVRDADFVWEKDPGQDEEDEADNAEMDPSTEDLPDQPVFGLPNMDFSVGRGELLAVIGSVGSGKTSLLSALAGEMRKTRGSITMGGSRAFCPQDAWIQNTTLRDNILFGKDMRDDWYQSVVSACCLKADIDQLPAGEDTEIGERGVNVSGGQRQRMSLARAIYSDSDIIIMDDPLSAVDAHVGRHMFEQAICGLLKGRCRILATHQLHVLDRCDRILWLDDGRIKTIDTYSNLINNNPAFRALLASTMSESGPDKSKLQRQPTVKGPQETEASREESGNKKEQGTLITEEERSEGNVPWSVYKAYIRSSGYLWFGIIPIILLCLAQGSNTLTSLWLSWWTSDRYGMTRNQYIAVYVMLGFVQATLMFAFSAAVSLLAARASRVMLDRATTKVLHAPQSFHDAQPLGRIVNRFSKDVDVMDNQLPDALRMFMYTLAIITSVFTLLIYYFHYFGIAVGPLAILFLLATAYYRTSARHVKRHEAVLRGKLFARFAESVSGITSIRAYAAQPRFAAAVRNAVDDMNSAYYLTFGNQRWLATRVDVVANAVVVTVGLLVVLMRNEVDPSISGVVLSYTLSIVQMMQLLVRQLAEVENAMNATERLHAYGTELETEEPEHDNGSDPSHSNAPPQLNNWPSAGAITLTAVSMRYRPDLPLVLRDLTLSIRGGEKLAIVGRTGAGKSSITSALFRLVNPLAAGQIAIDGVDIARVPLQTLRSRLSIIPQDPTLFAGTVRSNLDPFAQHDDLHLWRALRQAGLAATARLDDAVEEEGANFSAGQRQMLALARALVRDSRIVVCDEATSSVDLETDARIQRAMQDAFRGKTVVTIAHRLRTVLGYDRVCVMDKGAIAELGSPLELWARQGGIFRGMCDRSGIERKDFERAMAGPVEEHLRQVPRARVRRSVVGSIGRSIMGSVVGTVRGSVRGRVRGSVKGSIRSQNSVRSNRRWSQFSMSGVEEDGSILGNFNEMLDDVLKMQWRI</sequence>
<dbReference type="FunFam" id="3.40.50.300:FF:000997">
    <property type="entry name" value="Multidrug resistance-associated protein 1"/>
    <property type="match status" value="1"/>
</dbReference>
<evidence type="ECO:0000256" key="8">
    <source>
        <dbReference type="SAM" id="MobiDB-lite"/>
    </source>
</evidence>
<dbReference type="Proteomes" id="UP000627934">
    <property type="component" value="Unassembled WGS sequence"/>
</dbReference>
<dbReference type="PROSITE" id="PS50893">
    <property type="entry name" value="ABC_TRANSPORTER_2"/>
    <property type="match status" value="2"/>
</dbReference>
<dbReference type="EMBL" id="MDYX01000024">
    <property type="protein sequence ID" value="KAF9629094.1"/>
    <property type="molecule type" value="Genomic_DNA"/>
</dbReference>
<dbReference type="SUPFAM" id="SSF90123">
    <property type="entry name" value="ABC transporter transmembrane region"/>
    <property type="match status" value="2"/>
</dbReference>
<feature type="region of interest" description="Disordered" evidence="8">
    <location>
        <begin position="697"/>
        <end position="738"/>
    </location>
</feature>
<accession>A0A8H7MA32</accession>
<feature type="domain" description="ABC transmembrane type-1" evidence="11">
    <location>
        <begin position="59"/>
        <end position="416"/>
    </location>
</feature>
<feature type="transmembrane region" description="Helical" evidence="9">
    <location>
        <begin position="386"/>
        <end position="404"/>
    </location>
</feature>
<evidence type="ECO:0000256" key="1">
    <source>
        <dbReference type="ARBA" id="ARBA00004141"/>
    </source>
</evidence>
<feature type="region of interest" description="Disordered" evidence="8">
    <location>
        <begin position="459"/>
        <end position="484"/>
    </location>
</feature>
<dbReference type="InterPro" id="IPR003439">
    <property type="entry name" value="ABC_transporter-like_ATP-bd"/>
</dbReference>
<feature type="compositionally biased region" description="Polar residues" evidence="8">
    <location>
        <begin position="1065"/>
        <end position="1077"/>
    </location>
</feature>
<dbReference type="InterPro" id="IPR027417">
    <property type="entry name" value="P-loop_NTPase"/>
</dbReference>
<evidence type="ECO:0000256" key="9">
    <source>
        <dbReference type="SAM" id="Phobius"/>
    </source>
</evidence>
<keyword evidence="3 9" id="KW-0812">Transmembrane</keyword>
<dbReference type="GO" id="GO:0005524">
    <property type="term" value="F:ATP binding"/>
    <property type="evidence" value="ECO:0007669"/>
    <property type="project" value="UniProtKB-KW"/>
</dbReference>
<reference evidence="12" key="1">
    <citation type="submission" date="2016-08" db="EMBL/GenBank/DDBJ databases">
        <authorList>
            <person name="Yan J."/>
        </authorList>
    </citation>
    <scope>NUCLEOTIDE SEQUENCE</scope>
    <source>
        <strain evidence="12">CSS-01s</strain>
    </source>
</reference>
<feature type="compositionally biased region" description="Acidic residues" evidence="8">
    <location>
        <begin position="462"/>
        <end position="481"/>
    </location>
</feature>
<dbReference type="SMART" id="SM00382">
    <property type="entry name" value="AAA"/>
    <property type="match status" value="2"/>
</dbReference>
<reference evidence="12" key="2">
    <citation type="journal article" date="2018" name="DNA Res.">
        <title>Comparative genome and transcriptome analyses reveal adaptations to opportunistic infections in woody plant degrading pathogens of Botryosphaeriaceae.</title>
        <authorList>
            <person name="Yan J.Y."/>
            <person name="Zhao W.S."/>
            <person name="Chen Z."/>
            <person name="Xing Q.K."/>
            <person name="Zhang W."/>
            <person name="Chethana K.W.T."/>
            <person name="Xue M.F."/>
            <person name="Xu J.P."/>
            <person name="Phillips A.J.L."/>
            <person name="Wang Y."/>
            <person name="Liu J.H."/>
            <person name="Liu M."/>
            <person name="Zhou Y."/>
            <person name="Jayawardena R.S."/>
            <person name="Manawasinghe I.S."/>
            <person name="Huang J.B."/>
            <person name="Qiao G.H."/>
            <person name="Fu C.Y."/>
            <person name="Guo F.F."/>
            <person name="Dissanayake A.J."/>
            <person name="Peng Y.L."/>
            <person name="Hyde K.D."/>
            <person name="Li X.H."/>
        </authorList>
    </citation>
    <scope>NUCLEOTIDE SEQUENCE</scope>
    <source>
        <strain evidence="12">CSS-01s</strain>
    </source>
</reference>
<evidence type="ECO:0000256" key="4">
    <source>
        <dbReference type="ARBA" id="ARBA00022741"/>
    </source>
</evidence>
<keyword evidence="4" id="KW-0547">Nucleotide-binding</keyword>
<feature type="region of interest" description="Disordered" evidence="8">
    <location>
        <begin position="166"/>
        <end position="187"/>
    </location>
</feature>
<dbReference type="InterPro" id="IPR017871">
    <property type="entry name" value="ABC_transporter-like_CS"/>
</dbReference>
<evidence type="ECO:0000259" key="10">
    <source>
        <dbReference type="PROSITE" id="PS50893"/>
    </source>
</evidence>
<organism evidence="12 13">
    <name type="scientific">Lasiodiplodia theobromae</name>
    <dbReference type="NCBI Taxonomy" id="45133"/>
    <lineage>
        <taxon>Eukaryota</taxon>
        <taxon>Fungi</taxon>
        <taxon>Dikarya</taxon>
        <taxon>Ascomycota</taxon>
        <taxon>Pezizomycotina</taxon>
        <taxon>Dothideomycetes</taxon>
        <taxon>Dothideomycetes incertae sedis</taxon>
        <taxon>Botryosphaeriales</taxon>
        <taxon>Botryosphaeriaceae</taxon>
        <taxon>Lasiodiplodia</taxon>
    </lineage>
</organism>
<dbReference type="CDD" id="cd03244">
    <property type="entry name" value="ABCC_MRP_domain2"/>
    <property type="match status" value="1"/>
</dbReference>
<comment type="caution">
    <text evidence="12">The sequence shown here is derived from an EMBL/GenBank/DDBJ whole genome shotgun (WGS) entry which is preliminary data.</text>
</comment>
<keyword evidence="6 9" id="KW-1133">Transmembrane helix</keyword>
<dbReference type="PROSITE" id="PS50929">
    <property type="entry name" value="ABC_TM1F"/>
    <property type="match status" value="2"/>
</dbReference>
<dbReference type="GO" id="GO:0016887">
    <property type="term" value="F:ATP hydrolysis activity"/>
    <property type="evidence" value="ECO:0007669"/>
    <property type="project" value="InterPro"/>
</dbReference>
<dbReference type="Pfam" id="PF00005">
    <property type="entry name" value="ABC_tran"/>
    <property type="match status" value="2"/>
</dbReference>
<feature type="transmembrane region" description="Helical" evidence="9">
    <location>
        <begin position="900"/>
        <end position="916"/>
    </location>
</feature>
<dbReference type="InterPro" id="IPR050173">
    <property type="entry name" value="ABC_transporter_C-like"/>
</dbReference>
<evidence type="ECO:0000256" key="6">
    <source>
        <dbReference type="ARBA" id="ARBA00022989"/>
    </source>
</evidence>
<dbReference type="PROSITE" id="PS00211">
    <property type="entry name" value="ABC_TRANSPORTER_1"/>
    <property type="match status" value="2"/>
</dbReference>
<dbReference type="Gene3D" id="1.20.1560.10">
    <property type="entry name" value="ABC transporter type 1, transmembrane domain"/>
    <property type="match status" value="2"/>
</dbReference>
<dbReference type="FunFam" id="1.20.1560.10:FF:000010">
    <property type="entry name" value="Multidrug resistance-associated ABC transporter"/>
    <property type="match status" value="1"/>
</dbReference>
<feature type="compositionally biased region" description="Basic and acidic residues" evidence="8">
    <location>
        <begin position="718"/>
        <end position="738"/>
    </location>
</feature>
<dbReference type="CDD" id="cd03250">
    <property type="entry name" value="ABCC_MRP_domain1"/>
    <property type="match status" value="1"/>
</dbReference>
<dbReference type="Gene3D" id="3.40.50.300">
    <property type="entry name" value="P-loop containing nucleotide triphosphate hydrolases"/>
    <property type="match status" value="2"/>
</dbReference>
<feature type="transmembrane region" description="Helical" evidence="9">
    <location>
        <begin position="988"/>
        <end position="1005"/>
    </location>
</feature>
<evidence type="ECO:0000256" key="5">
    <source>
        <dbReference type="ARBA" id="ARBA00022840"/>
    </source>
</evidence>
<keyword evidence="2" id="KW-0813">Transport</keyword>
<feature type="domain" description="ABC transmembrane type-1" evidence="11">
    <location>
        <begin position="766"/>
        <end position="1039"/>
    </location>
</feature>
<feature type="domain" description="ABC transporter" evidence="10">
    <location>
        <begin position="1085"/>
        <end position="1315"/>
    </location>
</feature>
<dbReference type="InterPro" id="IPR036640">
    <property type="entry name" value="ABC1_TM_sf"/>
</dbReference>
<evidence type="ECO:0000313" key="13">
    <source>
        <dbReference type="Proteomes" id="UP000627934"/>
    </source>
</evidence>
<dbReference type="GO" id="GO:0140359">
    <property type="term" value="F:ABC-type transporter activity"/>
    <property type="evidence" value="ECO:0007669"/>
    <property type="project" value="InterPro"/>
</dbReference>
<dbReference type="Pfam" id="PF00664">
    <property type="entry name" value="ABC_membrane"/>
    <property type="match status" value="2"/>
</dbReference>
<evidence type="ECO:0000256" key="2">
    <source>
        <dbReference type="ARBA" id="ARBA00022448"/>
    </source>
</evidence>
<feature type="transmembrane region" description="Helical" evidence="9">
    <location>
        <begin position="58"/>
        <end position="83"/>
    </location>
</feature>
<dbReference type="SUPFAM" id="SSF52540">
    <property type="entry name" value="P-loop containing nucleoside triphosphate hydrolases"/>
    <property type="match status" value="2"/>
</dbReference>
<feature type="transmembrane region" description="Helical" evidence="9">
    <location>
        <begin position="276"/>
        <end position="294"/>
    </location>
</feature>
<dbReference type="CDD" id="cd18606">
    <property type="entry name" value="ABC_6TM_YOR1_D2_like"/>
    <property type="match status" value="1"/>
</dbReference>
<gene>
    <name evidence="12" type="ORF">BFW01_g10297</name>
</gene>
<dbReference type="PANTHER" id="PTHR24223">
    <property type="entry name" value="ATP-BINDING CASSETTE SUB-FAMILY C"/>
    <property type="match status" value="1"/>
</dbReference>
<dbReference type="InterPro" id="IPR003593">
    <property type="entry name" value="AAA+_ATPase"/>
</dbReference>
<keyword evidence="5" id="KW-0067">ATP-binding</keyword>
<feature type="transmembrane region" description="Helical" evidence="9">
    <location>
        <begin position="799"/>
        <end position="825"/>
    </location>
</feature>
<evidence type="ECO:0000256" key="7">
    <source>
        <dbReference type="ARBA" id="ARBA00023136"/>
    </source>
</evidence>
<evidence type="ECO:0000256" key="3">
    <source>
        <dbReference type="ARBA" id="ARBA00022692"/>
    </source>
</evidence>
<feature type="region of interest" description="Disordered" evidence="8">
    <location>
        <begin position="207"/>
        <end position="230"/>
    </location>
</feature>
<keyword evidence="7 9" id="KW-0472">Membrane</keyword>
<proteinExistence type="predicted"/>
<evidence type="ECO:0000313" key="12">
    <source>
        <dbReference type="EMBL" id="KAF9629094.1"/>
    </source>
</evidence>
<feature type="transmembrane region" description="Helical" evidence="9">
    <location>
        <begin position="358"/>
        <end position="380"/>
    </location>
</feature>
<comment type="subcellular location">
    <subcellularLocation>
        <location evidence="1">Membrane</location>
        <topology evidence="1">Multi-pass membrane protein</topology>
    </subcellularLocation>
</comment>
<feature type="region of interest" description="Disordered" evidence="8">
    <location>
        <begin position="1054"/>
        <end position="1077"/>
    </location>
</feature>
<feature type="transmembrane region" description="Helical" evidence="9">
    <location>
        <begin position="758"/>
        <end position="779"/>
    </location>
</feature>
<feature type="transmembrane region" description="Helical" evidence="9">
    <location>
        <begin position="247"/>
        <end position="270"/>
    </location>
</feature>
<evidence type="ECO:0000259" key="11">
    <source>
        <dbReference type="PROSITE" id="PS50929"/>
    </source>
</evidence>